<organism evidence="2 3">
    <name type="scientific">Gossypium arboreum</name>
    <name type="common">Tree cotton</name>
    <name type="synonym">Gossypium nanking</name>
    <dbReference type="NCBI Taxonomy" id="29729"/>
    <lineage>
        <taxon>Eukaryota</taxon>
        <taxon>Viridiplantae</taxon>
        <taxon>Streptophyta</taxon>
        <taxon>Embryophyta</taxon>
        <taxon>Tracheophyta</taxon>
        <taxon>Spermatophyta</taxon>
        <taxon>Magnoliopsida</taxon>
        <taxon>eudicotyledons</taxon>
        <taxon>Gunneridae</taxon>
        <taxon>Pentapetalae</taxon>
        <taxon>rosids</taxon>
        <taxon>malvids</taxon>
        <taxon>Malvales</taxon>
        <taxon>Malvaceae</taxon>
        <taxon>Malvoideae</taxon>
        <taxon>Gossypium</taxon>
    </lineage>
</organism>
<accession>A0ABR0QMP1</accession>
<protein>
    <submittedName>
        <fullName evidence="2">Uncharacterized protein</fullName>
    </submittedName>
</protein>
<evidence type="ECO:0000313" key="3">
    <source>
        <dbReference type="Proteomes" id="UP001358586"/>
    </source>
</evidence>
<dbReference type="Proteomes" id="UP001358586">
    <property type="component" value="Chromosome 3"/>
</dbReference>
<comment type="caution">
    <text evidence="2">The sequence shown here is derived from an EMBL/GenBank/DDBJ whole genome shotgun (WGS) entry which is preliminary data.</text>
</comment>
<evidence type="ECO:0000313" key="2">
    <source>
        <dbReference type="EMBL" id="KAK5840494.1"/>
    </source>
</evidence>
<proteinExistence type="predicted"/>
<gene>
    <name evidence="2" type="ORF">PVK06_009395</name>
</gene>
<sequence length="315" mass="35912">MCLTFNRDNVQELLDFQTNKLKERNDPLETMVMALKDEIMATTKALNTRIEKLEGKLALCQAAVEKGVSSVALSYEDVPKLEEFIGTRFACDSVIELDDGANKEPKKLGSSKGKAKAKREKRSKKKRVKYFLFRGPHELQNYLKQSKSVMVKEKVTSELVESSKGLPHEEDVSLLSNLREKFVMKIVKLGPMRLNSNKATELAKSFGEAFTHGRSEFSIEFRERSCNANLKARINEVHSQHSDSVLHSNLLTWQERRGPFKVFEQGGRETVGKAKPNIVNQEDFVRGKLEFSFGIVCFRYTNWCLGRVLKESLLE</sequence>
<keyword evidence="3" id="KW-1185">Reference proteome</keyword>
<reference evidence="2 3" key="1">
    <citation type="submission" date="2023-03" db="EMBL/GenBank/DDBJ databases">
        <title>WGS of Gossypium arboreum.</title>
        <authorList>
            <person name="Yu D."/>
        </authorList>
    </citation>
    <scope>NUCLEOTIDE SEQUENCE [LARGE SCALE GENOMIC DNA]</scope>
    <source>
        <tissue evidence="2">Leaf</tissue>
    </source>
</reference>
<name>A0ABR0QMP1_GOSAR</name>
<dbReference type="EMBL" id="JARKNE010000003">
    <property type="protein sequence ID" value="KAK5840494.1"/>
    <property type="molecule type" value="Genomic_DNA"/>
</dbReference>
<feature type="region of interest" description="Disordered" evidence="1">
    <location>
        <begin position="102"/>
        <end position="123"/>
    </location>
</feature>
<evidence type="ECO:0000256" key="1">
    <source>
        <dbReference type="SAM" id="MobiDB-lite"/>
    </source>
</evidence>
<feature type="compositionally biased region" description="Basic residues" evidence="1">
    <location>
        <begin position="113"/>
        <end position="123"/>
    </location>
</feature>